<organism evidence="1 2">
    <name type="scientific">Polystyrenella longa</name>
    <dbReference type="NCBI Taxonomy" id="2528007"/>
    <lineage>
        <taxon>Bacteria</taxon>
        <taxon>Pseudomonadati</taxon>
        <taxon>Planctomycetota</taxon>
        <taxon>Planctomycetia</taxon>
        <taxon>Planctomycetales</taxon>
        <taxon>Planctomycetaceae</taxon>
        <taxon>Polystyrenella</taxon>
    </lineage>
</organism>
<gene>
    <name evidence="1" type="ORF">Pla110_38520</name>
</gene>
<keyword evidence="2" id="KW-1185">Reference proteome</keyword>
<dbReference type="KEGG" id="plon:Pla110_38520"/>
<protein>
    <submittedName>
        <fullName evidence="1">Uncharacterized protein</fullName>
    </submittedName>
</protein>
<dbReference type="AlphaFoldDB" id="A0A518CS81"/>
<reference evidence="1 2" key="1">
    <citation type="submission" date="2019-02" db="EMBL/GenBank/DDBJ databases">
        <title>Deep-cultivation of Planctomycetes and their phenomic and genomic characterization uncovers novel biology.</title>
        <authorList>
            <person name="Wiegand S."/>
            <person name="Jogler M."/>
            <person name="Boedeker C."/>
            <person name="Pinto D."/>
            <person name="Vollmers J."/>
            <person name="Rivas-Marin E."/>
            <person name="Kohn T."/>
            <person name="Peeters S.H."/>
            <person name="Heuer A."/>
            <person name="Rast P."/>
            <person name="Oberbeckmann S."/>
            <person name="Bunk B."/>
            <person name="Jeske O."/>
            <person name="Meyerdierks A."/>
            <person name="Storesund J.E."/>
            <person name="Kallscheuer N."/>
            <person name="Luecker S."/>
            <person name="Lage O.M."/>
            <person name="Pohl T."/>
            <person name="Merkel B.J."/>
            <person name="Hornburger P."/>
            <person name="Mueller R.-W."/>
            <person name="Bruemmer F."/>
            <person name="Labrenz M."/>
            <person name="Spormann A.M."/>
            <person name="Op den Camp H."/>
            <person name="Overmann J."/>
            <person name="Amann R."/>
            <person name="Jetten M.S.M."/>
            <person name="Mascher T."/>
            <person name="Medema M.H."/>
            <person name="Devos D.P."/>
            <person name="Kaster A.-K."/>
            <person name="Ovreas L."/>
            <person name="Rohde M."/>
            <person name="Galperin M.Y."/>
            <person name="Jogler C."/>
        </authorList>
    </citation>
    <scope>NUCLEOTIDE SEQUENCE [LARGE SCALE GENOMIC DNA]</scope>
    <source>
        <strain evidence="1 2">Pla110</strain>
    </source>
</reference>
<dbReference type="Proteomes" id="UP000317178">
    <property type="component" value="Chromosome"/>
</dbReference>
<dbReference type="RefSeq" id="WP_144998002.1">
    <property type="nucleotide sequence ID" value="NZ_CP036281.1"/>
</dbReference>
<dbReference type="EMBL" id="CP036281">
    <property type="protein sequence ID" value="QDU82097.1"/>
    <property type="molecule type" value="Genomic_DNA"/>
</dbReference>
<name>A0A518CS81_9PLAN</name>
<sequence>MHFPSFLEYCPPDDAELDELANQFPEMGEHEIHDPNSKIDNRTAIRIFLRSRGVTGLLFDRLIEPYDLGFYKKCDGKSSPVNRLPVIQRKSGFKRDIVSVRHDLDYYRGKPSRRVADWFYVISQIAVGEAVPMSWVEWSAVRLFGYKAWKSHRLCQLENALYGKNDYIVSLPDMVIEELREMKLAS</sequence>
<proteinExistence type="predicted"/>
<accession>A0A518CS81</accession>
<evidence type="ECO:0000313" key="2">
    <source>
        <dbReference type="Proteomes" id="UP000317178"/>
    </source>
</evidence>
<evidence type="ECO:0000313" key="1">
    <source>
        <dbReference type="EMBL" id="QDU82097.1"/>
    </source>
</evidence>